<evidence type="ECO:0000259" key="1">
    <source>
        <dbReference type="PROSITE" id="PS51707"/>
    </source>
</evidence>
<name>E0NNV2_9FIRM</name>
<proteinExistence type="predicted"/>
<dbReference type="EMBL" id="AEEH01000053">
    <property type="protein sequence ID" value="EFM24420.1"/>
    <property type="molecule type" value="Genomic_DNA"/>
</dbReference>
<dbReference type="PANTHER" id="PTHR21028:SF2">
    <property type="entry name" value="CYTH DOMAIN-CONTAINING PROTEIN"/>
    <property type="match status" value="1"/>
</dbReference>
<dbReference type="eggNOG" id="COG1437">
    <property type="taxonomic scope" value="Bacteria"/>
</dbReference>
<dbReference type="CDD" id="cd07890">
    <property type="entry name" value="CYTH-like_AC_IV-like"/>
    <property type="match status" value="1"/>
</dbReference>
<evidence type="ECO:0000313" key="2">
    <source>
        <dbReference type="EMBL" id="EFM24420.1"/>
    </source>
</evidence>
<dbReference type="InterPro" id="IPR008173">
    <property type="entry name" value="Adenylyl_cyclase_CyaB"/>
</dbReference>
<keyword evidence="3" id="KW-1185">Reference proteome</keyword>
<dbReference type="HOGENOM" id="CLU_128116_0_0_9"/>
<dbReference type="STRING" id="862517.HMPREF9225_1841"/>
<feature type="domain" description="CYTH" evidence="1">
    <location>
        <begin position="2"/>
        <end position="176"/>
    </location>
</feature>
<dbReference type="InterPro" id="IPR023577">
    <property type="entry name" value="CYTH_domain"/>
</dbReference>
<dbReference type="PROSITE" id="PS51707">
    <property type="entry name" value="CYTH"/>
    <property type="match status" value="1"/>
</dbReference>
<protein>
    <submittedName>
        <fullName evidence="2">Putative adenylyl cyclase CyaB</fullName>
        <ecNumber evidence="2">4.6.1.1</ecNumber>
    </submittedName>
</protein>
<dbReference type="RefSeq" id="WP_008902616.1">
    <property type="nucleotide sequence ID" value="NZ_GL397071.1"/>
</dbReference>
<dbReference type="InterPro" id="IPR033469">
    <property type="entry name" value="CYTH-like_dom_sf"/>
</dbReference>
<dbReference type="Proteomes" id="UP000003280">
    <property type="component" value="Unassembled WGS sequence"/>
</dbReference>
<gene>
    <name evidence="2" type="primary">cyaA</name>
    <name evidence="2" type="ORF">HMPREF9225_1841</name>
</gene>
<dbReference type="PANTHER" id="PTHR21028">
    <property type="entry name" value="SI:CH211-156B7.4"/>
    <property type="match status" value="1"/>
</dbReference>
<dbReference type="Gene3D" id="2.40.320.10">
    <property type="entry name" value="Hypothetical Protein Pfu-838710-001"/>
    <property type="match status" value="1"/>
</dbReference>
<organism evidence="2 3">
    <name type="scientific">Peptoniphilus duerdenii ATCC BAA-1640</name>
    <dbReference type="NCBI Taxonomy" id="862517"/>
    <lineage>
        <taxon>Bacteria</taxon>
        <taxon>Bacillati</taxon>
        <taxon>Bacillota</taxon>
        <taxon>Tissierellia</taxon>
        <taxon>Tissierellales</taxon>
        <taxon>Peptoniphilaceae</taxon>
        <taxon>Peptoniphilus</taxon>
    </lineage>
</organism>
<comment type="caution">
    <text evidence="2">The sequence shown here is derived from an EMBL/GenBank/DDBJ whole genome shotgun (WGS) entry which is preliminary data.</text>
</comment>
<dbReference type="SUPFAM" id="SSF55154">
    <property type="entry name" value="CYTH-like phosphatases"/>
    <property type="match status" value="1"/>
</dbReference>
<reference evidence="2 3" key="1">
    <citation type="submission" date="2010-07" db="EMBL/GenBank/DDBJ databases">
        <authorList>
            <person name="Muzny D."/>
            <person name="Qin X."/>
            <person name="Deng J."/>
            <person name="Jiang H."/>
            <person name="Liu Y."/>
            <person name="Qu J."/>
            <person name="Song X.-Z."/>
            <person name="Zhang L."/>
            <person name="Thornton R."/>
            <person name="Coyle M."/>
            <person name="Francisco L."/>
            <person name="Jackson L."/>
            <person name="Javaid M."/>
            <person name="Korchina V."/>
            <person name="Kovar C."/>
            <person name="Mata R."/>
            <person name="Mathew T."/>
            <person name="Ngo R."/>
            <person name="Nguyen L."/>
            <person name="Nguyen N."/>
            <person name="Okwuonu G."/>
            <person name="Ongeri F."/>
            <person name="Pham C."/>
            <person name="Simmons D."/>
            <person name="Wilczek-Boney K."/>
            <person name="Hale W."/>
            <person name="Jakkamsetti A."/>
            <person name="Pham P."/>
            <person name="Ruth R."/>
            <person name="San Lucas F."/>
            <person name="Warren J."/>
            <person name="Zhang J."/>
            <person name="Zhao Z."/>
            <person name="Zhou C."/>
            <person name="Zhu D."/>
            <person name="Lee S."/>
            <person name="Bess C."/>
            <person name="Blankenburg K."/>
            <person name="Forbes L."/>
            <person name="Fu Q."/>
            <person name="Gubbala S."/>
            <person name="Hirani K."/>
            <person name="Jayaseelan J.C."/>
            <person name="Lara F."/>
            <person name="Munidasa M."/>
            <person name="Palculict T."/>
            <person name="Patil S."/>
            <person name="Pu L.-L."/>
            <person name="Saada N."/>
            <person name="Tang L."/>
            <person name="Weissenberger G."/>
            <person name="Zhu Y."/>
            <person name="Hemphill L."/>
            <person name="Shang Y."/>
            <person name="Youmans B."/>
            <person name="Ayvaz T."/>
            <person name="Ross M."/>
            <person name="Santibanez J."/>
            <person name="Aqrawi P."/>
            <person name="Gross S."/>
            <person name="Joshi V."/>
            <person name="Fowler G."/>
            <person name="Nazareth L."/>
            <person name="Reid J."/>
            <person name="Worley K."/>
            <person name="Petrosino J."/>
            <person name="Highlander S."/>
            <person name="Gibbs R."/>
        </authorList>
    </citation>
    <scope>NUCLEOTIDE SEQUENCE [LARGE SCALE GENOMIC DNA]</scope>
    <source>
        <strain evidence="2 3">ATCC BAA-1640</strain>
    </source>
</reference>
<dbReference type="AlphaFoldDB" id="E0NNV2"/>
<dbReference type="EC" id="4.6.1.1" evidence="2"/>
<accession>E0NNV2</accession>
<dbReference type="GO" id="GO:0004016">
    <property type="term" value="F:adenylate cyclase activity"/>
    <property type="evidence" value="ECO:0007669"/>
    <property type="project" value="UniProtKB-EC"/>
</dbReference>
<dbReference type="OrthoDB" id="1953701at2"/>
<dbReference type="Pfam" id="PF01928">
    <property type="entry name" value="CYTH"/>
    <property type="match status" value="1"/>
</dbReference>
<evidence type="ECO:0000313" key="3">
    <source>
        <dbReference type="Proteomes" id="UP000003280"/>
    </source>
</evidence>
<keyword evidence="2" id="KW-0456">Lyase</keyword>
<sequence>MGLEQEVKIIGADLENIETYLKNNGGIYLGEEDQVNILINSKSHPIKSSTGYFRIRKTHFVERNEDEIELTFKERIKDNNLRKSIEHTVVINELEPMIETLKLLGYDSFDSTKKNRRSYTYKGARFDFDTHEKSVLPYPYLEIEVEDKNKLDELLKELNIKDEFVSTLSIKELIEKIKD</sequence>